<comment type="caution">
    <text evidence="9">The sequence shown here is derived from an EMBL/GenBank/DDBJ whole genome shotgun (WGS) entry which is preliminary data.</text>
</comment>
<sequence>MKHLASTTALIVVTAVPAFAAGVERNNQSVAVLFEQGRYLEFGGTFGSPDVSGVGSPTSPTPGASSGDMTESYFSFGAAYKADLNDTWSYAVIFNQPYGADVAYPTGTGYFAQGSTATLDTNALTGIIQYNMPSNVSLYAGVRGQTLSAEATVPFVADYSVVGDRDLAFGWLAGVAYEKPELALRVSLTYNSEIEHSLDTEETSLAGSGPSTTEITAPQSLHLEFQSGVAEDTLVFGSVKWVDWTEFAIAPAIYTGALVGAPLVSYADDRTTFTLGVGRRLSDVWSVAASVSYEDHTGSLTGNLGPTDGQLGATLGATYTRGNMKLTGGVSYVDVGDARTNVGGAVGGIFDDNTAWGAGLKVGYTF</sequence>
<evidence type="ECO:0000256" key="4">
    <source>
        <dbReference type="ARBA" id="ARBA00022692"/>
    </source>
</evidence>
<dbReference type="PANTHER" id="PTHR35093:SF8">
    <property type="entry name" value="OUTER MEMBRANE PROTEIN NMB0088-RELATED"/>
    <property type="match status" value="1"/>
</dbReference>
<evidence type="ECO:0000256" key="2">
    <source>
        <dbReference type="ARBA" id="ARBA00008163"/>
    </source>
</evidence>
<name>A0A316GSB0_9RHOB</name>
<keyword evidence="4" id="KW-0812">Transmembrane</keyword>
<dbReference type="InterPro" id="IPR005017">
    <property type="entry name" value="OMPP1/FadL/TodX"/>
</dbReference>
<feature type="chain" id="PRO_5016431132" evidence="8">
    <location>
        <begin position="21"/>
        <end position="366"/>
    </location>
</feature>
<dbReference type="RefSeq" id="WP_109758471.1">
    <property type="nucleotide sequence ID" value="NZ_CP034588.1"/>
</dbReference>
<dbReference type="Proteomes" id="UP000245390">
    <property type="component" value="Unassembled WGS sequence"/>
</dbReference>
<comment type="similarity">
    <text evidence="2">Belongs to the OmpP1/FadL family.</text>
</comment>
<feature type="signal peptide" evidence="8">
    <location>
        <begin position="1"/>
        <end position="20"/>
    </location>
</feature>
<gene>
    <name evidence="9" type="ORF">C8D95_102557</name>
</gene>
<dbReference type="OrthoDB" id="6679728at2"/>
<evidence type="ECO:0000256" key="8">
    <source>
        <dbReference type="SAM" id="SignalP"/>
    </source>
</evidence>
<dbReference type="GO" id="GO:0009279">
    <property type="term" value="C:cell outer membrane"/>
    <property type="evidence" value="ECO:0007669"/>
    <property type="project" value="UniProtKB-SubCell"/>
</dbReference>
<evidence type="ECO:0000256" key="7">
    <source>
        <dbReference type="ARBA" id="ARBA00023237"/>
    </source>
</evidence>
<evidence type="ECO:0000256" key="5">
    <source>
        <dbReference type="ARBA" id="ARBA00022729"/>
    </source>
</evidence>
<keyword evidence="5 8" id="KW-0732">Signal</keyword>
<comment type="subcellular location">
    <subcellularLocation>
        <location evidence="1">Cell outer membrane</location>
        <topology evidence="1">Multi-pass membrane protein</topology>
    </subcellularLocation>
</comment>
<dbReference type="KEGG" id="salo:EF888_11425"/>
<keyword evidence="3" id="KW-1134">Transmembrane beta strand</keyword>
<accession>A0A316GSB0</accession>
<dbReference type="PANTHER" id="PTHR35093">
    <property type="entry name" value="OUTER MEMBRANE PROTEIN NMB0088-RELATED"/>
    <property type="match status" value="1"/>
</dbReference>
<dbReference type="Pfam" id="PF03349">
    <property type="entry name" value="Toluene_X"/>
    <property type="match status" value="1"/>
</dbReference>
<keyword evidence="6" id="KW-0472">Membrane</keyword>
<evidence type="ECO:0000313" key="9">
    <source>
        <dbReference type="EMBL" id="PWK57907.1"/>
    </source>
</evidence>
<evidence type="ECO:0000313" key="10">
    <source>
        <dbReference type="Proteomes" id="UP000245390"/>
    </source>
</evidence>
<organism evidence="9 10">
    <name type="scientific">Silicimonas algicola</name>
    <dbReference type="NCBI Taxonomy" id="1826607"/>
    <lineage>
        <taxon>Bacteria</taxon>
        <taxon>Pseudomonadati</taxon>
        <taxon>Pseudomonadota</taxon>
        <taxon>Alphaproteobacteria</taxon>
        <taxon>Rhodobacterales</taxon>
        <taxon>Paracoccaceae</taxon>
    </lineage>
</organism>
<evidence type="ECO:0000256" key="3">
    <source>
        <dbReference type="ARBA" id="ARBA00022452"/>
    </source>
</evidence>
<dbReference type="AlphaFoldDB" id="A0A316GSB0"/>
<evidence type="ECO:0000256" key="1">
    <source>
        <dbReference type="ARBA" id="ARBA00004571"/>
    </source>
</evidence>
<dbReference type="Gene3D" id="2.40.160.60">
    <property type="entry name" value="Outer membrane protein transport protein (OMPP1/FadL/TodX)"/>
    <property type="match status" value="1"/>
</dbReference>
<dbReference type="EMBL" id="QGGV01000002">
    <property type="protein sequence ID" value="PWK57907.1"/>
    <property type="molecule type" value="Genomic_DNA"/>
</dbReference>
<dbReference type="GO" id="GO:0015483">
    <property type="term" value="F:long-chain fatty acid transporting porin activity"/>
    <property type="evidence" value="ECO:0007669"/>
    <property type="project" value="TreeGrafter"/>
</dbReference>
<reference evidence="9 10" key="1">
    <citation type="submission" date="2018-05" db="EMBL/GenBank/DDBJ databases">
        <title>Genomic Encyclopedia of Type Strains, Phase IV (KMG-IV): sequencing the most valuable type-strain genomes for metagenomic binning, comparative biology and taxonomic classification.</title>
        <authorList>
            <person name="Goeker M."/>
        </authorList>
    </citation>
    <scope>NUCLEOTIDE SEQUENCE [LARGE SCALE GENOMIC DNA]</scope>
    <source>
        <strain evidence="9 10">DSM 103371</strain>
    </source>
</reference>
<evidence type="ECO:0000256" key="6">
    <source>
        <dbReference type="ARBA" id="ARBA00023136"/>
    </source>
</evidence>
<dbReference type="SUPFAM" id="SSF56935">
    <property type="entry name" value="Porins"/>
    <property type="match status" value="1"/>
</dbReference>
<proteinExistence type="inferred from homology"/>
<keyword evidence="10" id="KW-1185">Reference proteome</keyword>
<keyword evidence="7" id="KW-0998">Cell outer membrane</keyword>
<protein>
    <submittedName>
        <fullName evidence="9">Long-subunit fatty acid transport protein</fullName>
    </submittedName>
</protein>